<dbReference type="CDD" id="cd00067">
    <property type="entry name" value="GAL4"/>
    <property type="match status" value="1"/>
</dbReference>
<dbReference type="SMART" id="SM00906">
    <property type="entry name" value="Fungal_trans"/>
    <property type="match status" value="1"/>
</dbReference>
<dbReference type="InterPro" id="IPR001138">
    <property type="entry name" value="Zn2Cys6_DnaBD"/>
</dbReference>
<evidence type="ECO:0000256" key="2">
    <source>
        <dbReference type="ARBA" id="ARBA00023242"/>
    </source>
</evidence>
<feature type="domain" description="Zn(2)-C6 fungal-type" evidence="4">
    <location>
        <begin position="22"/>
        <end position="67"/>
    </location>
</feature>
<sequence length="804" mass="90516">MANGMEGREGRPGPQKRSKRTPYAAKACGSYQCQQRKIKCEGGLPCRNCSIKGRECFLVEEPPAPARRASTPRRDELPGHARNKRRSSHHSSSTNANASHITTTEVYQRLLNVEQRLNASLSQSAWASSSNGDLYSAAVIADHASPETCHDHARERQTFVGEASVQNEDEITESPTNSPIANRRPLTPTIRSYDDRSSRGSTTWLTDVLSSFDVRPDSLDCKGLLNVFFDEVAMIYPFIHRPCVWNTFEYLWSRSLQVTLEDLEAHGESKLTVALLFMCIALGRCTASPRTPSAEAAHSAGWSIYNVAVELMRPYLDVTSDSPPSLHSLQALTMMVIYLFRLDACERAERTLAHVISSAHILGIYRSDFYVNMSAFDEEMFRRLWWCIYLQDRRMSLESSRPFLIQDSNIEIELPLDVSDAWLEAYRRTSTSIASLHDEIEKEKSLEKVTILPYLEAHVSQSRIAADVWRAVYNSKQASVGSSSMVSEYLDTALDSWRQEMPTRMQYQESRGFEEQFSDVPWWQAKQSMLLYVRYCLLKAIIRRTPKIPRDGATNREQLPVDMQCAQLAAAVIRVYEKIPRNRARQSFAFIHPMTSATMILHSLVSLHPGLRESYGDVLRTGIDALVGYCQSTWVSGKMIRTTFRLNALIQKTLGMIAERGDERRDKQGQVRPAVQQSQSMPSGPASQRRSSSLVETQSVRPQTAPNRGLLSPPVSTASAAQRNDLAYSGTNAEHITEFSWNPLHDSDENAMLSLSQSDFSSLQLPDWATLDFDFEHVGNRHAANGDSQYSSGDLFGFEGWATM</sequence>
<feature type="compositionally biased region" description="Basic and acidic residues" evidence="3">
    <location>
        <begin position="659"/>
        <end position="669"/>
    </location>
</feature>
<dbReference type="CDD" id="cd12148">
    <property type="entry name" value="fungal_TF_MHR"/>
    <property type="match status" value="1"/>
</dbReference>
<keyword evidence="2" id="KW-0539">Nucleus</keyword>
<dbReference type="GO" id="GO:0000981">
    <property type="term" value="F:DNA-binding transcription factor activity, RNA polymerase II-specific"/>
    <property type="evidence" value="ECO:0007669"/>
    <property type="project" value="InterPro"/>
</dbReference>
<name>A0A9P3CGZ7_9PEZI</name>
<feature type="region of interest" description="Disordered" evidence="3">
    <location>
        <begin position="659"/>
        <end position="717"/>
    </location>
</feature>
<evidence type="ECO:0008006" key="8">
    <source>
        <dbReference type="Google" id="ProtNLM"/>
    </source>
</evidence>
<dbReference type="PANTHER" id="PTHR46910:SF13">
    <property type="entry name" value="SPECIFIC TRANSCRIPTION FACTOR, PUTATIVE (AFU_ORTHOLOGUE AFUA_4G06190)-RELATED"/>
    <property type="match status" value="1"/>
</dbReference>
<protein>
    <recommendedName>
        <fullName evidence="8">Zn(2)-C6 fungal-type domain-containing protein</fullName>
    </recommendedName>
</protein>
<evidence type="ECO:0000313" key="6">
    <source>
        <dbReference type="EMBL" id="GIZ43047.1"/>
    </source>
</evidence>
<evidence type="ECO:0000256" key="3">
    <source>
        <dbReference type="SAM" id="MobiDB-lite"/>
    </source>
</evidence>
<dbReference type="GO" id="GO:0003677">
    <property type="term" value="F:DNA binding"/>
    <property type="evidence" value="ECO:0007669"/>
    <property type="project" value="InterPro"/>
</dbReference>
<dbReference type="OrthoDB" id="2283488at2759"/>
<evidence type="ECO:0000259" key="4">
    <source>
        <dbReference type="SMART" id="SM00066"/>
    </source>
</evidence>
<dbReference type="GeneID" id="68291866"/>
<feature type="domain" description="Xylanolytic transcriptional activator regulatory" evidence="5">
    <location>
        <begin position="348"/>
        <end position="421"/>
    </location>
</feature>
<reference evidence="6 7" key="1">
    <citation type="submission" date="2021-01" db="EMBL/GenBank/DDBJ databases">
        <title>Cercospora kikuchii MAFF 305040 whole genome shotgun sequence.</title>
        <authorList>
            <person name="Kashiwa T."/>
            <person name="Suzuki T."/>
        </authorList>
    </citation>
    <scope>NUCLEOTIDE SEQUENCE [LARGE SCALE GENOMIC DNA]</scope>
    <source>
        <strain evidence="6 7">MAFF 305040</strain>
    </source>
</reference>
<dbReference type="AlphaFoldDB" id="A0A9P3CGZ7"/>
<keyword evidence="1" id="KW-0479">Metal-binding</keyword>
<dbReference type="GO" id="GO:0006351">
    <property type="term" value="P:DNA-templated transcription"/>
    <property type="evidence" value="ECO:0007669"/>
    <property type="project" value="InterPro"/>
</dbReference>
<dbReference type="SUPFAM" id="SSF57701">
    <property type="entry name" value="Zn2/Cys6 DNA-binding domain"/>
    <property type="match status" value="1"/>
</dbReference>
<gene>
    <name evidence="6" type="ORF">CKM354_000629100</name>
</gene>
<feature type="compositionally biased region" description="Polar residues" evidence="3">
    <location>
        <begin position="675"/>
        <end position="706"/>
    </location>
</feature>
<feature type="region of interest" description="Disordered" evidence="3">
    <location>
        <begin position="64"/>
        <end position="101"/>
    </location>
</feature>
<dbReference type="InterPro" id="IPR007219">
    <property type="entry name" value="XnlR_reg_dom"/>
</dbReference>
<proteinExistence type="predicted"/>
<dbReference type="PANTHER" id="PTHR46910">
    <property type="entry name" value="TRANSCRIPTION FACTOR PDR1"/>
    <property type="match status" value="1"/>
</dbReference>
<feature type="region of interest" description="Disordered" evidence="3">
    <location>
        <begin position="164"/>
        <end position="195"/>
    </location>
</feature>
<dbReference type="Proteomes" id="UP000825890">
    <property type="component" value="Unassembled WGS sequence"/>
</dbReference>
<dbReference type="InterPro" id="IPR036864">
    <property type="entry name" value="Zn2-C6_fun-type_DNA-bd_sf"/>
</dbReference>
<feature type="compositionally biased region" description="Low complexity" evidence="3">
    <location>
        <begin position="90"/>
        <end position="101"/>
    </location>
</feature>
<comment type="caution">
    <text evidence="6">The sequence shown here is derived from an EMBL/GenBank/DDBJ whole genome shotgun (WGS) entry which is preliminary data.</text>
</comment>
<dbReference type="SMART" id="SM00066">
    <property type="entry name" value="GAL4"/>
    <property type="match status" value="1"/>
</dbReference>
<dbReference type="GO" id="GO:0008270">
    <property type="term" value="F:zinc ion binding"/>
    <property type="evidence" value="ECO:0007669"/>
    <property type="project" value="InterPro"/>
</dbReference>
<dbReference type="Pfam" id="PF00172">
    <property type="entry name" value="Zn_clus"/>
    <property type="match status" value="1"/>
</dbReference>
<dbReference type="EMBL" id="BOLY01000004">
    <property type="protein sequence ID" value="GIZ43047.1"/>
    <property type="molecule type" value="Genomic_DNA"/>
</dbReference>
<evidence type="ECO:0000313" key="7">
    <source>
        <dbReference type="Proteomes" id="UP000825890"/>
    </source>
</evidence>
<evidence type="ECO:0000259" key="5">
    <source>
        <dbReference type="SMART" id="SM00906"/>
    </source>
</evidence>
<dbReference type="Gene3D" id="4.10.240.10">
    <property type="entry name" value="Zn(2)-C6 fungal-type DNA-binding domain"/>
    <property type="match status" value="1"/>
</dbReference>
<feature type="compositionally biased region" description="Basic and acidic residues" evidence="3">
    <location>
        <begin position="1"/>
        <end position="11"/>
    </location>
</feature>
<organism evidence="6 7">
    <name type="scientific">Cercospora kikuchii</name>
    <dbReference type="NCBI Taxonomy" id="84275"/>
    <lineage>
        <taxon>Eukaryota</taxon>
        <taxon>Fungi</taxon>
        <taxon>Dikarya</taxon>
        <taxon>Ascomycota</taxon>
        <taxon>Pezizomycotina</taxon>
        <taxon>Dothideomycetes</taxon>
        <taxon>Dothideomycetidae</taxon>
        <taxon>Mycosphaerellales</taxon>
        <taxon>Mycosphaerellaceae</taxon>
        <taxon>Cercospora</taxon>
    </lineage>
</organism>
<keyword evidence="7" id="KW-1185">Reference proteome</keyword>
<dbReference type="Pfam" id="PF04082">
    <property type="entry name" value="Fungal_trans"/>
    <property type="match status" value="1"/>
</dbReference>
<evidence type="ECO:0000256" key="1">
    <source>
        <dbReference type="ARBA" id="ARBA00022723"/>
    </source>
</evidence>
<dbReference type="RefSeq" id="XP_044657534.1">
    <property type="nucleotide sequence ID" value="XM_044801599.1"/>
</dbReference>
<dbReference type="InterPro" id="IPR050987">
    <property type="entry name" value="AtrR-like"/>
</dbReference>
<accession>A0A9P3CGZ7</accession>
<feature type="region of interest" description="Disordered" evidence="3">
    <location>
        <begin position="1"/>
        <end position="24"/>
    </location>
</feature>